<organism evidence="6 7">
    <name type="scientific">Naematelia encephala</name>
    <dbReference type="NCBI Taxonomy" id="71784"/>
    <lineage>
        <taxon>Eukaryota</taxon>
        <taxon>Fungi</taxon>
        <taxon>Dikarya</taxon>
        <taxon>Basidiomycota</taxon>
        <taxon>Agaricomycotina</taxon>
        <taxon>Tremellomycetes</taxon>
        <taxon>Tremellales</taxon>
        <taxon>Naemateliaceae</taxon>
        <taxon>Naematelia</taxon>
    </lineage>
</organism>
<dbReference type="PROSITE" id="PS00141">
    <property type="entry name" value="ASP_PROTEASE"/>
    <property type="match status" value="1"/>
</dbReference>
<dbReference type="SUPFAM" id="SSF50630">
    <property type="entry name" value="Acid proteases"/>
    <property type="match status" value="1"/>
</dbReference>
<evidence type="ECO:0000259" key="5">
    <source>
        <dbReference type="PROSITE" id="PS51767"/>
    </source>
</evidence>
<feature type="domain" description="Peptidase A1" evidence="5">
    <location>
        <begin position="28"/>
        <end position="320"/>
    </location>
</feature>
<feature type="signal peptide" evidence="4">
    <location>
        <begin position="1"/>
        <end position="20"/>
    </location>
</feature>
<dbReference type="EMBL" id="MCFC01000096">
    <property type="protein sequence ID" value="ORY22235.1"/>
    <property type="molecule type" value="Genomic_DNA"/>
</dbReference>
<dbReference type="Pfam" id="PF00026">
    <property type="entry name" value="Asp"/>
    <property type="match status" value="1"/>
</dbReference>
<keyword evidence="3" id="KW-0645">Protease</keyword>
<gene>
    <name evidence="6" type="ORF">BCR39DRAFT_562388</name>
</gene>
<proteinExistence type="inferred from homology"/>
<evidence type="ECO:0000313" key="6">
    <source>
        <dbReference type="EMBL" id="ORY22235.1"/>
    </source>
</evidence>
<dbReference type="GO" id="GO:0006508">
    <property type="term" value="P:proteolysis"/>
    <property type="evidence" value="ECO:0007669"/>
    <property type="project" value="UniProtKB-KW"/>
</dbReference>
<dbReference type="STRING" id="71784.A0A1Y2AJW0"/>
<comment type="similarity">
    <text evidence="1 3">Belongs to the peptidase A1 family.</text>
</comment>
<dbReference type="PROSITE" id="PS51767">
    <property type="entry name" value="PEPTIDASE_A1"/>
    <property type="match status" value="1"/>
</dbReference>
<dbReference type="OrthoDB" id="2747330at2759"/>
<keyword evidence="7" id="KW-1185">Reference proteome</keyword>
<evidence type="ECO:0000256" key="2">
    <source>
        <dbReference type="ARBA" id="ARBA00022750"/>
    </source>
</evidence>
<dbReference type="InterPro" id="IPR001461">
    <property type="entry name" value="Aspartic_peptidase_A1"/>
</dbReference>
<protein>
    <submittedName>
        <fullName evidence="6">Aspartic peptidase domain-containing protein</fullName>
    </submittedName>
</protein>
<feature type="chain" id="PRO_5012372658" evidence="4">
    <location>
        <begin position="21"/>
        <end position="366"/>
    </location>
</feature>
<keyword evidence="4" id="KW-0732">Signal</keyword>
<name>A0A1Y2AJW0_9TREE</name>
<dbReference type="Gene3D" id="2.40.70.10">
    <property type="entry name" value="Acid Proteases"/>
    <property type="match status" value="1"/>
</dbReference>
<dbReference type="PANTHER" id="PTHR47966">
    <property type="entry name" value="BETA-SITE APP-CLEAVING ENZYME, ISOFORM A-RELATED"/>
    <property type="match status" value="1"/>
</dbReference>
<dbReference type="InterPro" id="IPR001969">
    <property type="entry name" value="Aspartic_peptidase_AS"/>
</dbReference>
<evidence type="ECO:0000256" key="1">
    <source>
        <dbReference type="ARBA" id="ARBA00007447"/>
    </source>
</evidence>
<evidence type="ECO:0000256" key="4">
    <source>
        <dbReference type="SAM" id="SignalP"/>
    </source>
</evidence>
<dbReference type="PRINTS" id="PR00792">
    <property type="entry name" value="PEPSIN"/>
</dbReference>
<dbReference type="GO" id="GO:0004190">
    <property type="term" value="F:aspartic-type endopeptidase activity"/>
    <property type="evidence" value="ECO:0007669"/>
    <property type="project" value="UniProtKB-KW"/>
</dbReference>
<dbReference type="InterPro" id="IPR021109">
    <property type="entry name" value="Peptidase_aspartic_dom_sf"/>
</dbReference>
<dbReference type="InterPro" id="IPR033121">
    <property type="entry name" value="PEPTIDASE_A1"/>
</dbReference>
<keyword evidence="3" id="KW-0378">Hydrolase</keyword>
<evidence type="ECO:0000313" key="7">
    <source>
        <dbReference type="Proteomes" id="UP000193986"/>
    </source>
</evidence>
<dbReference type="PANTHER" id="PTHR47966:SF57">
    <property type="entry name" value="PEPTIDASE A1 DOMAIN-CONTAINING PROTEIN"/>
    <property type="match status" value="1"/>
</dbReference>
<dbReference type="AlphaFoldDB" id="A0A1Y2AJW0"/>
<evidence type="ECO:0000256" key="3">
    <source>
        <dbReference type="RuleBase" id="RU000454"/>
    </source>
</evidence>
<sequence>MTISFTSALTILSLLASNFASPVPAPDSGITIPLTKKYVNRAVDADGSVDLAWVLATSQQVSNKYHANLSAYEKQAGKPLAGMTSIAEREKTRAGKVAKRASAGCKLDLNARSVFQHSRGHGLLINQHREDITLLCHFLKEGVVSTGTFAFRLTSSGSELYLGGVDSSKYTGAVTYTPVTQQTSWQVALGAVTVNSNNVVTSTSAIIDTGTTLIYAPTTVASTFYGDYPNATPLSTFGYSSTTYTGYYAVPCTGTSYVAFTFGGVSYTIPTSIFTPIKLKPDRFTDRPIIIRADADPDPIMTDRPTGFVACGKSQTTAFARTLLRIARLGLYWVGECQTTRRRSEKTLCLEKGKRTATSALTTIPI</sequence>
<comment type="caution">
    <text evidence="6">The sequence shown here is derived from an EMBL/GenBank/DDBJ whole genome shotgun (WGS) entry which is preliminary data.</text>
</comment>
<reference evidence="6 7" key="1">
    <citation type="submission" date="2016-07" db="EMBL/GenBank/DDBJ databases">
        <title>Pervasive Adenine N6-methylation of Active Genes in Fungi.</title>
        <authorList>
            <consortium name="DOE Joint Genome Institute"/>
            <person name="Mondo S.J."/>
            <person name="Dannebaum R.O."/>
            <person name="Kuo R.C."/>
            <person name="Labutti K."/>
            <person name="Haridas S."/>
            <person name="Kuo A."/>
            <person name="Salamov A."/>
            <person name="Ahrendt S.R."/>
            <person name="Lipzen A."/>
            <person name="Sullivan W."/>
            <person name="Andreopoulos W.B."/>
            <person name="Clum A."/>
            <person name="Lindquist E."/>
            <person name="Daum C."/>
            <person name="Ramamoorthy G.K."/>
            <person name="Gryganskyi A."/>
            <person name="Culley D."/>
            <person name="Magnuson J.K."/>
            <person name="James T.Y."/>
            <person name="O'Malley M.A."/>
            <person name="Stajich J.E."/>
            <person name="Spatafora J.W."/>
            <person name="Visel A."/>
            <person name="Grigoriev I.V."/>
        </authorList>
    </citation>
    <scope>NUCLEOTIDE SEQUENCE [LARGE SCALE GENOMIC DNA]</scope>
    <source>
        <strain evidence="6 7">68-887.2</strain>
    </source>
</reference>
<dbReference type="Proteomes" id="UP000193986">
    <property type="component" value="Unassembled WGS sequence"/>
</dbReference>
<accession>A0A1Y2AJW0</accession>
<dbReference type="InParanoid" id="A0A1Y2AJW0"/>
<keyword evidence="2 3" id="KW-0064">Aspartyl protease</keyword>